<name>A0A7W9TLF2_CASDE</name>
<keyword evidence="3" id="KW-0804">Transcription</keyword>
<evidence type="ECO:0000256" key="2">
    <source>
        <dbReference type="ARBA" id="ARBA00023125"/>
    </source>
</evidence>
<dbReference type="AlphaFoldDB" id="A0A7W9TLF2"/>
<dbReference type="InterPro" id="IPR036271">
    <property type="entry name" value="Tet_transcr_reg_TetR-rel_C_sf"/>
</dbReference>
<dbReference type="SUPFAM" id="SSF46689">
    <property type="entry name" value="Homeodomain-like"/>
    <property type="match status" value="1"/>
</dbReference>
<dbReference type="PROSITE" id="PS50977">
    <property type="entry name" value="HTH_TETR_2"/>
    <property type="match status" value="1"/>
</dbReference>
<feature type="DNA-binding region" description="H-T-H motif" evidence="4">
    <location>
        <begin position="47"/>
        <end position="66"/>
    </location>
</feature>
<dbReference type="InterPro" id="IPR009057">
    <property type="entry name" value="Homeodomain-like_sf"/>
</dbReference>
<sequence length="208" mass="22226">MKKTVQAGPRPEGRASAAPKAGSPRAADRIRSSARDLFYHQGIRAVGVDAIVAEAGVTKPSLYRSFASKDDLAAAYLRDYELEFWRRFDAAAEAHPGDPRAQVLAYFAGLAERTGLPGYRGCGLTNACVEYPEPDHPARLVSVAHKRKVRARLAELARQMGARDPGALGDGLQLLLEGAYVSSQMFGADGPARHLADAAARLIDASLA</sequence>
<evidence type="ECO:0000313" key="8">
    <source>
        <dbReference type="Proteomes" id="UP000541136"/>
    </source>
</evidence>
<feature type="region of interest" description="Disordered" evidence="5">
    <location>
        <begin position="1"/>
        <end position="26"/>
    </location>
</feature>
<dbReference type="InterPro" id="IPR001647">
    <property type="entry name" value="HTH_TetR"/>
</dbReference>
<proteinExistence type="predicted"/>
<reference evidence="7 8" key="1">
    <citation type="submission" date="2020-08" db="EMBL/GenBank/DDBJ databases">
        <title>Genomic Encyclopedia of Type Strains, Phase IV (KMG-IV): sequencing the most valuable type-strain genomes for metagenomic binning, comparative biology and taxonomic classification.</title>
        <authorList>
            <person name="Goeker M."/>
        </authorList>
    </citation>
    <scope>NUCLEOTIDE SEQUENCE [LARGE SCALE GENOMIC DNA]</scope>
    <source>
        <strain evidence="7 8">DSM 12141</strain>
    </source>
</reference>
<dbReference type="PRINTS" id="PR00455">
    <property type="entry name" value="HTHTETR"/>
</dbReference>
<dbReference type="PANTHER" id="PTHR47506:SF1">
    <property type="entry name" value="HTH-TYPE TRANSCRIPTIONAL REGULATOR YJDC"/>
    <property type="match status" value="1"/>
</dbReference>
<dbReference type="Proteomes" id="UP000541136">
    <property type="component" value="Unassembled WGS sequence"/>
</dbReference>
<organism evidence="7 8">
    <name type="scientific">Castellaniella defragrans</name>
    <name type="common">Alcaligenes defragrans</name>
    <dbReference type="NCBI Taxonomy" id="75697"/>
    <lineage>
        <taxon>Bacteria</taxon>
        <taxon>Pseudomonadati</taxon>
        <taxon>Pseudomonadota</taxon>
        <taxon>Betaproteobacteria</taxon>
        <taxon>Burkholderiales</taxon>
        <taxon>Alcaligenaceae</taxon>
        <taxon>Castellaniella</taxon>
    </lineage>
</organism>
<feature type="domain" description="HTH tetR-type" evidence="6">
    <location>
        <begin position="24"/>
        <end position="84"/>
    </location>
</feature>
<dbReference type="EMBL" id="JACHIB010000004">
    <property type="protein sequence ID" value="MBB6082869.1"/>
    <property type="molecule type" value="Genomic_DNA"/>
</dbReference>
<comment type="caution">
    <text evidence="7">The sequence shown here is derived from an EMBL/GenBank/DDBJ whole genome shotgun (WGS) entry which is preliminary data.</text>
</comment>
<evidence type="ECO:0000256" key="5">
    <source>
        <dbReference type="SAM" id="MobiDB-lite"/>
    </source>
</evidence>
<keyword evidence="2 4" id="KW-0238">DNA-binding</keyword>
<accession>A0A7W9TLF2</accession>
<dbReference type="Gene3D" id="1.10.357.10">
    <property type="entry name" value="Tetracycline Repressor, domain 2"/>
    <property type="match status" value="1"/>
</dbReference>
<dbReference type="PANTHER" id="PTHR47506">
    <property type="entry name" value="TRANSCRIPTIONAL REGULATORY PROTEIN"/>
    <property type="match status" value="1"/>
</dbReference>
<evidence type="ECO:0000256" key="4">
    <source>
        <dbReference type="PROSITE-ProRule" id="PRU00335"/>
    </source>
</evidence>
<evidence type="ECO:0000313" key="7">
    <source>
        <dbReference type="EMBL" id="MBB6082869.1"/>
    </source>
</evidence>
<evidence type="ECO:0000259" key="6">
    <source>
        <dbReference type="PROSITE" id="PS50977"/>
    </source>
</evidence>
<dbReference type="RefSeq" id="WP_151024368.1">
    <property type="nucleotide sequence ID" value="NZ_JACHIB010000004.1"/>
</dbReference>
<evidence type="ECO:0000256" key="3">
    <source>
        <dbReference type="ARBA" id="ARBA00023163"/>
    </source>
</evidence>
<protein>
    <submittedName>
        <fullName evidence="7">AcrR family transcriptional regulator</fullName>
    </submittedName>
</protein>
<dbReference type="GO" id="GO:0003677">
    <property type="term" value="F:DNA binding"/>
    <property type="evidence" value="ECO:0007669"/>
    <property type="project" value="UniProtKB-UniRule"/>
</dbReference>
<evidence type="ECO:0000256" key="1">
    <source>
        <dbReference type="ARBA" id="ARBA00023015"/>
    </source>
</evidence>
<keyword evidence="1" id="KW-0805">Transcription regulation</keyword>
<dbReference type="Pfam" id="PF00440">
    <property type="entry name" value="TetR_N"/>
    <property type="match status" value="1"/>
</dbReference>
<dbReference type="SUPFAM" id="SSF48498">
    <property type="entry name" value="Tetracyclin repressor-like, C-terminal domain"/>
    <property type="match status" value="1"/>
</dbReference>
<gene>
    <name evidence="7" type="ORF">HNR28_000898</name>
</gene>